<sequence>MRLSSRFALCVAVLVPLLVLLAGLLVLHLASHDLRAERDRQLTVRLRALTPLATQYAQRTRLRPAAPTDQAEQRLAQAAFDGGALLRPQRGEPVVIGLVPAALPATLPAGGGPATFVHDGVAWRFAAADLGTRGRAGRIWVFEPEDRLAERIDLLRHRLALATLAAAVAGAAAGLALGRFAVRPLSVLHRQARALTRHPGRLTTTSKVTEIDELAHLINESLDRRDAAVAAARAFAASAAHELRTPLTSMSANVDLLAHPDLAAADRAEIVADLAAEHARMQRLITMLRQLARGELLDPAAFTHCDLAELVDAAAEDARRRHPHATIDVRQHGEVFVRGWPEGLRLVADNLLDNAAVHGRDGTGRAVIEVRLEPGLLAVSDTGPGIPPEHREAVFERFHRGPGSPGSGLGLTLIRQQAALHGGTVTVAATPAGTRVELRLPPAPAGPRP</sequence>
<dbReference type="Proteomes" id="UP000251891">
    <property type="component" value="Unassembled WGS sequence"/>
</dbReference>
<evidence type="ECO:0000256" key="8">
    <source>
        <dbReference type="ARBA" id="ARBA00022989"/>
    </source>
</evidence>
<keyword evidence="6" id="KW-0812">Transmembrane</keyword>
<dbReference type="InterPro" id="IPR004358">
    <property type="entry name" value="Sig_transdc_His_kin-like_C"/>
</dbReference>
<evidence type="ECO:0000259" key="11">
    <source>
        <dbReference type="PROSITE" id="PS50109"/>
    </source>
</evidence>
<proteinExistence type="predicted"/>
<dbReference type="InterPro" id="IPR036097">
    <property type="entry name" value="HisK_dim/P_sf"/>
</dbReference>
<dbReference type="PANTHER" id="PTHR45436">
    <property type="entry name" value="SENSOR HISTIDINE KINASE YKOH"/>
    <property type="match status" value="1"/>
</dbReference>
<dbReference type="Gene3D" id="3.30.565.10">
    <property type="entry name" value="Histidine kinase-like ATPase, C-terminal domain"/>
    <property type="match status" value="1"/>
</dbReference>
<evidence type="ECO:0000256" key="6">
    <source>
        <dbReference type="ARBA" id="ARBA00022692"/>
    </source>
</evidence>
<keyword evidence="10" id="KW-0472">Membrane</keyword>
<comment type="caution">
    <text evidence="12">The sequence shown here is derived from an EMBL/GenBank/DDBJ whole genome shotgun (WGS) entry which is preliminary data.</text>
</comment>
<accession>A0A365GXE6</accession>
<evidence type="ECO:0000256" key="10">
    <source>
        <dbReference type="ARBA" id="ARBA00023136"/>
    </source>
</evidence>
<dbReference type="PANTHER" id="PTHR45436:SF5">
    <property type="entry name" value="SENSOR HISTIDINE KINASE TRCS"/>
    <property type="match status" value="1"/>
</dbReference>
<keyword evidence="5" id="KW-0808">Transferase</keyword>
<comment type="catalytic activity">
    <reaction evidence="1">
        <text>ATP + protein L-histidine = ADP + protein N-phospho-L-histidine.</text>
        <dbReference type="EC" id="2.7.13.3"/>
    </reaction>
</comment>
<feature type="domain" description="Histidine kinase" evidence="11">
    <location>
        <begin position="238"/>
        <end position="444"/>
    </location>
</feature>
<dbReference type="AlphaFoldDB" id="A0A365GXE6"/>
<dbReference type="InterPro" id="IPR003661">
    <property type="entry name" value="HisK_dim/P_dom"/>
</dbReference>
<dbReference type="PRINTS" id="PR00344">
    <property type="entry name" value="BCTRLSENSOR"/>
</dbReference>
<dbReference type="CDD" id="cd00075">
    <property type="entry name" value="HATPase"/>
    <property type="match status" value="1"/>
</dbReference>
<evidence type="ECO:0000256" key="1">
    <source>
        <dbReference type="ARBA" id="ARBA00000085"/>
    </source>
</evidence>
<gene>
    <name evidence="12" type="ORF">DPM19_29840</name>
</gene>
<evidence type="ECO:0000313" key="13">
    <source>
        <dbReference type="Proteomes" id="UP000251891"/>
    </source>
</evidence>
<dbReference type="SMART" id="SM00387">
    <property type="entry name" value="HATPase_c"/>
    <property type="match status" value="1"/>
</dbReference>
<evidence type="ECO:0000256" key="2">
    <source>
        <dbReference type="ARBA" id="ARBA00004236"/>
    </source>
</evidence>
<keyword evidence="7 12" id="KW-0418">Kinase</keyword>
<dbReference type="GO" id="GO:0000155">
    <property type="term" value="F:phosphorelay sensor kinase activity"/>
    <property type="evidence" value="ECO:0007669"/>
    <property type="project" value="InterPro"/>
</dbReference>
<name>A0A365GXE6_9ACTN</name>
<dbReference type="InterPro" id="IPR005467">
    <property type="entry name" value="His_kinase_dom"/>
</dbReference>
<dbReference type="RefSeq" id="WP_111871416.1">
    <property type="nucleotide sequence ID" value="NZ_QLYX01000018.1"/>
</dbReference>
<keyword evidence="13" id="KW-1185">Reference proteome</keyword>
<dbReference type="InterPro" id="IPR050428">
    <property type="entry name" value="TCS_sensor_his_kinase"/>
</dbReference>
<dbReference type="InterPro" id="IPR003594">
    <property type="entry name" value="HATPase_dom"/>
</dbReference>
<evidence type="ECO:0000256" key="5">
    <source>
        <dbReference type="ARBA" id="ARBA00022679"/>
    </source>
</evidence>
<dbReference type="OrthoDB" id="5241347at2"/>
<dbReference type="EC" id="2.7.13.3" evidence="3"/>
<dbReference type="SUPFAM" id="SSF55874">
    <property type="entry name" value="ATPase domain of HSP90 chaperone/DNA topoisomerase II/histidine kinase"/>
    <property type="match status" value="1"/>
</dbReference>
<organism evidence="12 13">
    <name type="scientific">Actinomadura craniellae</name>
    <dbReference type="NCBI Taxonomy" id="2231787"/>
    <lineage>
        <taxon>Bacteria</taxon>
        <taxon>Bacillati</taxon>
        <taxon>Actinomycetota</taxon>
        <taxon>Actinomycetes</taxon>
        <taxon>Streptosporangiales</taxon>
        <taxon>Thermomonosporaceae</taxon>
        <taxon>Actinomadura</taxon>
    </lineage>
</organism>
<dbReference type="SUPFAM" id="SSF47384">
    <property type="entry name" value="Homodimeric domain of signal transducing histidine kinase"/>
    <property type="match status" value="1"/>
</dbReference>
<evidence type="ECO:0000256" key="4">
    <source>
        <dbReference type="ARBA" id="ARBA00022553"/>
    </source>
</evidence>
<dbReference type="Gene3D" id="1.10.287.130">
    <property type="match status" value="1"/>
</dbReference>
<dbReference type="Pfam" id="PF00512">
    <property type="entry name" value="HisKA"/>
    <property type="match status" value="1"/>
</dbReference>
<evidence type="ECO:0000256" key="3">
    <source>
        <dbReference type="ARBA" id="ARBA00012438"/>
    </source>
</evidence>
<keyword evidence="8" id="KW-1133">Transmembrane helix</keyword>
<dbReference type="CDD" id="cd00082">
    <property type="entry name" value="HisKA"/>
    <property type="match status" value="1"/>
</dbReference>
<evidence type="ECO:0000256" key="9">
    <source>
        <dbReference type="ARBA" id="ARBA00023012"/>
    </source>
</evidence>
<keyword evidence="4" id="KW-0597">Phosphoprotein</keyword>
<dbReference type="EMBL" id="QLYX01000018">
    <property type="protein sequence ID" value="RAY11509.1"/>
    <property type="molecule type" value="Genomic_DNA"/>
</dbReference>
<evidence type="ECO:0000313" key="12">
    <source>
        <dbReference type="EMBL" id="RAY11509.1"/>
    </source>
</evidence>
<evidence type="ECO:0000256" key="7">
    <source>
        <dbReference type="ARBA" id="ARBA00022777"/>
    </source>
</evidence>
<comment type="subcellular location">
    <subcellularLocation>
        <location evidence="2">Cell membrane</location>
    </subcellularLocation>
</comment>
<dbReference type="SMART" id="SM00388">
    <property type="entry name" value="HisKA"/>
    <property type="match status" value="1"/>
</dbReference>
<dbReference type="PROSITE" id="PS50109">
    <property type="entry name" value="HIS_KIN"/>
    <property type="match status" value="1"/>
</dbReference>
<dbReference type="GO" id="GO:0005886">
    <property type="term" value="C:plasma membrane"/>
    <property type="evidence" value="ECO:0007669"/>
    <property type="project" value="UniProtKB-SubCell"/>
</dbReference>
<dbReference type="Pfam" id="PF02518">
    <property type="entry name" value="HATPase_c"/>
    <property type="match status" value="1"/>
</dbReference>
<keyword evidence="9" id="KW-0902">Two-component regulatory system</keyword>
<protein>
    <recommendedName>
        <fullName evidence="3">histidine kinase</fullName>
        <ecNumber evidence="3">2.7.13.3</ecNumber>
    </recommendedName>
</protein>
<dbReference type="InterPro" id="IPR036890">
    <property type="entry name" value="HATPase_C_sf"/>
</dbReference>
<reference evidence="12 13" key="1">
    <citation type="submission" date="2018-06" db="EMBL/GenBank/DDBJ databases">
        <title>Actinomadura craniellae sp. nov. isolated from marine sponge Craniella sp.</title>
        <authorList>
            <person name="Li L."/>
            <person name="Xu Q.H."/>
            <person name="Lin H.W."/>
            <person name="Lu Y.H."/>
        </authorList>
    </citation>
    <scope>NUCLEOTIDE SEQUENCE [LARGE SCALE GENOMIC DNA]</scope>
    <source>
        <strain evidence="12 13">LHW63021</strain>
    </source>
</reference>